<proteinExistence type="predicted"/>
<reference evidence="1" key="1">
    <citation type="submission" date="2011-03" db="EMBL/GenBank/DDBJ databases">
        <title>The Genome Sequence of Nematocida sp1 strain ERTm2.</title>
        <authorList>
            <consortium name="The Broad Institute Genome Sequencing Platform"/>
            <consortium name="The Broad Institute Genome Sequencing Center for Infectious Disease"/>
            <person name="Cuomo C."/>
            <person name="Troemel E."/>
            <person name="Young S.K."/>
            <person name="Zeng Q."/>
            <person name="Gargeya S."/>
            <person name="Fitzgerald M."/>
            <person name="Haas B."/>
            <person name="Abouelleil A."/>
            <person name="Alvarado L."/>
            <person name="Arachchi H.M."/>
            <person name="Berlin A."/>
            <person name="Brown A."/>
            <person name="Chapman S.B."/>
            <person name="Chen Z."/>
            <person name="Dunbar C."/>
            <person name="Freedman E."/>
            <person name="Gearin G."/>
            <person name="Gellesch M."/>
            <person name="Goldberg J."/>
            <person name="Griggs A."/>
            <person name="Gujja S."/>
            <person name="Heilman E.R."/>
            <person name="Heiman D."/>
            <person name="Howarth C."/>
            <person name="Larson L."/>
            <person name="Lui A."/>
            <person name="MacDonald P.J.P."/>
            <person name="Mehta T."/>
            <person name="Montmayeur A."/>
            <person name="Murphy C."/>
            <person name="Neiman D."/>
            <person name="Pearson M."/>
            <person name="Priest M."/>
            <person name="Roberts A."/>
            <person name="Saif S."/>
            <person name="Shea T."/>
            <person name="Shenoy N."/>
            <person name="Sisk P."/>
            <person name="Stolte C."/>
            <person name="Sykes S."/>
            <person name="White J."/>
            <person name="Yandava C."/>
            <person name="Wortman J."/>
            <person name="Nusbaum C."/>
            <person name="Birren B."/>
        </authorList>
    </citation>
    <scope>NUCLEOTIDE SEQUENCE</scope>
    <source>
        <strain evidence="1">ERTm2</strain>
    </source>
</reference>
<accession>H8ZC59</accession>
<evidence type="ECO:0000313" key="1">
    <source>
        <dbReference type="EMBL" id="EHY65695.1"/>
    </source>
</evidence>
<gene>
    <name evidence="1" type="ORF">NERG_01302</name>
</gene>
<protein>
    <submittedName>
        <fullName evidence="1">Uncharacterized protein</fullName>
    </submittedName>
</protein>
<dbReference type="EMBL" id="JH604635">
    <property type="protein sequence ID" value="EHY65695.1"/>
    <property type="molecule type" value="Genomic_DNA"/>
</dbReference>
<organism evidence="1">
    <name type="scientific">Nematocida ausubeli (strain ATCC PRA-371 / ERTm2)</name>
    <name type="common">Nematode killer fungus</name>
    <dbReference type="NCBI Taxonomy" id="1913371"/>
    <lineage>
        <taxon>Eukaryota</taxon>
        <taxon>Fungi</taxon>
        <taxon>Fungi incertae sedis</taxon>
        <taxon>Microsporidia</taxon>
        <taxon>Nematocida</taxon>
    </lineage>
</organism>
<dbReference type="HOGENOM" id="CLU_2942310_0_0_1"/>
<dbReference type="AlphaFoldDB" id="H8ZC59"/>
<name>H8ZC59_NEMA1</name>
<dbReference type="Proteomes" id="UP000005622">
    <property type="component" value="Unassembled WGS sequence"/>
</dbReference>
<sequence length="60" mass="6795">MVWVLYFCFFGIPINIQKDSFLDHADTFWSGYARATGFYENKANITVITVGKAVDKAILS</sequence>